<name>A0A6G7WJ14_9LACT</name>
<evidence type="ECO:0000256" key="4">
    <source>
        <dbReference type="SAM" id="SignalP"/>
    </source>
</evidence>
<proteinExistence type="inferred from homology"/>
<evidence type="ECO:0000313" key="7">
    <source>
        <dbReference type="Proteomes" id="UP000501830"/>
    </source>
</evidence>
<dbReference type="PANTHER" id="PTHR46847">
    <property type="entry name" value="D-ALLOSE-BINDING PERIPLASMIC PROTEIN-RELATED"/>
    <property type="match status" value="1"/>
</dbReference>
<feature type="chain" id="PRO_5026298309" evidence="4">
    <location>
        <begin position="21"/>
        <end position="322"/>
    </location>
</feature>
<sequence length="322" mass="35989">MKKFLFYLLTLFILTGCTHAIDRDEDALSPVVGFSQSGTESNWRKAHTDSIITELEKEDYQVLYRNGFLNQERQIQDIRRFIAYKVDLIILAPLVESGWDTVLTEAKDAGIPVIIVDRNIQTSDSDLYITHVGPSFKAEGSRAGLYLSNYASQSSESTINVLELKGLENAASTTLRHEGFLETIGRDNRIQVTQTLQGDFIRSKGREVIRTALQDGTFNAIDVLYSHNDEMTLGALEALKELAPDKSDELVIISIDGQKDAIDLLKKGIINCVVECNPHVGWYVVNAVSRHLSGSKIPKEIYVPETVFSDQGDLSMIPTRNY</sequence>
<dbReference type="Proteomes" id="UP000501830">
    <property type="component" value="Chromosome"/>
</dbReference>
<dbReference type="PANTHER" id="PTHR46847:SF3">
    <property type="entry name" value="GALACTOFURANOSE-BINDING PROTEIN YTFQ"/>
    <property type="match status" value="1"/>
</dbReference>
<organism evidence="6 7">
    <name type="scientific">Jeotgalibaca porci</name>
    <dbReference type="NCBI Taxonomy" id="1868793"/>
    <lineage>
        <taxon>Bacteria</taxon>
        <taxon>Bacillati</taxon>
        <taxon>Bacillota</taxon>
        <taxon>Bacilli</taxon>
        <taxon>Lactobacillales</taxon>
        <taxon>Carnobacteriaceae</taxon>
        <taxon>Jeotgalibaca</taxon>
    </lineage>
</organism>
<feature type="signal peptide" evidence="4">
    <location>
        <begin position="1"/>
        <end position="20"/>
    </location>
</feature>
<dbReference type="CDD" id="cd06309">
    <property type="entry name" value="PBP1_galactofuranose_YtfQ-like"/>
    <property type="match status" value="1"/>
</dbReference>
<dbReference type="GeneID" id="94553470"/>
<protein>
    <submittedName>
        <fullName evidence="6">Substrate-binding domain-containing protein</fullName>
    </submittedName>
</protein>
<evidence type="ECO:0000256" key="2">
    <source>
        <dbReference type="ARBA" id="ARBA00007639"/>
    </source>
</evidence>
<evidence type="ECO:0000256" key="3">
    <source>
        <dbReference type="ARBA" id="ARBA00022729"/>
    </source>
</evidence>
<dbReference type="SUPFAM" id="SSF53822">
    <property type="entry name" value="Periplasmic binding protein-like I"/>
    <property type="match status" value="1"/>
</dbReference>
<gene>
    <name evidence="6" type="ORF">G7058_09255</name>
</gene>
<dbReference type="KEGG" id="jpo:G7058_09255"/>
<dbReference type="GO" id="GO:0030313">
    <property type="term" value="C:cell envelope"/>
    <property type="evidence" value="ECO:0007669"/>
    <property type="project" value="UniProtKB-SubCell"/>
</dbReference>
<dbReference type="EMBL" id="CP049889">
    <property type="protein sequence ID" value="QIK52207.1"/>
    <property type="molecule type" value="Genomic_DNA"/>
</dbReference>
<evidence type="ECO:0000256" key="1">
    <source>
        <dbReference type="ARBA" id="ARBA00004196"/>
    </source>
</evidence>
<dbReference type="Gene3D" id="3.40.50.2300">
    <property type="match status" value="2"/>
</dbReference>
<dbReference type="InterPro" id="IPR028082">
    <property type="entry name" value="Peripla_BP_I"/>
</dbReference>
<feature type="domain" description="Periplasmic binding protein" evidence="5">
    <location>
        <begin position="32"/>
        <end position="295"/>
    </location>
</feature>
<keyword evidence="7" id="KW-1185">Reference proteome</keyword>
<dbReference type="AlphaFoldDB" id="A0A6G7WJ14"/>
<dbReference type="RefSeq" id="WP_166063271.1">
    <property type="nucleotide sequence ID" value="NZ_CP049889.1"/>
</dbReference>
<comment type="subcellular location">
    <subcellularLocation>
        <location evidence="1">Cell envelope</location>
    </subcellularLocation>
</comment>
<evidence type="ECO:0000259" key="5">
    <source>
        <dbReference type="Pfam" id="PF13407"/>
    </source>
</evidence>
<keyword evidence="3 4" id="KW-0732">Signal</keyword>
<dbReference type="GO" id="GO:0030246">
    <property type="term" value="F:carbohydrate binding"/>
    <property type="evidence" value="ECO:0007669"/>
    <property type="project" value="UniProtKB-ARBA"/>
</dbReference>
<dbReference type="InterPro" id="IPR025997">
    <property type="entry name" value="SBP_2_dom"/>
</dbReference>
<dbReference type="Pfam" id="PF13407">
    <property type="entry name" value="Peripla_BP_4"/>
    <property type="match status" value="1"/>
</dbReference>
<reference evidence="6 7" key="1">
    <citation type="journal article" date="2017" name="Int. J. Syst. Evol. Microbiol.">
        <title>Jeotgalibaca porci sp. nov. and Jeotgalibaca arthritidis sp. nov., isolated from pigs, and emended description of the genus Jeotgalibaca.</title>
        <authorList>
            <person name="Zamora L."/>
            <person name="Perez-Sancho M."/>
            <person name="Dominguez L."/>
            <person name="Fernandez-Garayzabal J.F."/>
            <person name="Vela A.I."/>
        </authorList>
    </citation>
    <scope>NUCLEOTIDE SEQUENCE [LARGE SCALE GENOMIC DNA]</scope>
    <source>
        <strain evidence="6 7">CCUG 69148</strain>
    </source>
</reference>
<dbReference type="PROSITE" id="PS51257">
    <property type="entry name" value="PROKAR_LIPOPROTEIN"/>
    <property type="match status" value="1"/>
</dbReference>
<accession>A0A6G7WJ14</accession>
<evidence type="ECO:0000313" key="6">
    <source>
        <dbReference type="EMBL" id="QIK52207.1"/>
    </source>
</evidence>
<comment type="similarity">
    <text evidence="2">Belongs to the bacterial solute-binding protein 2 family.</text>
</comment>